<keyword evidence="1" id="KW-0732">Signal</keyword>
<organism evidence="2 3">
    <name type="scientific">Acinetobacter lanii</name>
    <dbReference type="NCBI Taxonomy" id="2715163"/>
    <lineage>
        <taxon>Bacteria</taxon>
        <taxon>Pseudomonadati</taxon>
        <taxon>Pseudomonadota</taxon>
        <taxon>Gammaproteobacteria</taxon>
        <taxon>Moraxellales</taxon>
        <taxon>Moraxellaceae</taxon>
        <taxon>Acinetobacter</taxon>
    </lineage>
</organism>
<accession>A0A6G8S1W8</accession>
<dbReference type="EMBL" id="CP049916">
    <property type="protein sequence ID" value="QIO08189.1"/>
    <property type="molecule type" value="Genomic_DNA"/>
</dbReference>
<evidence type="ECO:0000256" key="1">
    <source>
        <dbReference type="SAM" id="SignalP"/>
    </source>
</evidence>
<protein>
    <submittedName>
        <fullName evidence="2">Uncharacterized protein</fullName>
    </submittedName>
</protein>
<dbReference type="AlphaFoldDB" id="A0A6G8S1W8"/>
<name>A0A6G8S1W8_9GAMM</name>
<gene>
    <name evidence="2" type="ORF">G8D99_03530</name>
</gene>
<evidence type="ECO:0000313" key="3">
    <source>
        <dbReference type="Proteomes" id="UP000501939"/>
    </source>
</evidence>
<dbReference type="Proteomes" id="UP000501939">
    <property type="component" value="Chromosome"/>
</dbReference>
<feature type="signal peptide" evidence="1">
    <location>
        <begin position="1"/>
        <end position="23"/>
    </location>
</feature>
<reference evidence="2 3" key="1">
    <citation type="submission" date="2020-03" db="EMBL/GenBank/DDBJ databases">
        <authorList>
            <person name="Zhu W."/>
        </authorList>
    </citation>
    <scope>NUCLEOTIDE SEQUENCE [LARGE SCALE GENOMIC DNA]</scope>
    <source>
        <strain evidence="2 3">185</strain>
    </source>
</reference>
<keyword evidence="3" id="KW-1185">Reference proteome</keyword>
<feature type="chain" id="PRO_5026042323" evidence="1">
    <location>
        <begin position="24"/>
        <end position="57"/>
    </location>
</feature>
<evidence type="ECO:0000313" key="2">
    <source>
        <dbReference type="EMBL" id="QIO08189.1"/>
    </source>
</evidence>
<sequence length="57" mass="6072">MRTQKMVSALILALTTVSFTASAAIINTVDFPSEFVQSKDKVASAPVEQVTASDVQK</sequence>
<dbReference type="KEGG" id="alj:G8D99_03530"/>
<dbReference type="RefSeq" id="WP_166322701.1">
    <property type="nucleotide sequence ID" value="NZ_CP049916.1"/>
</dbReference>
<proteinExistence type="predicted"/>